<dbReference type="STRING" id="1619046.US42_C0016G0010"/>
<accession>A0A0G0GLJ4</accession>
<name>A0A0G0GLJ4_9BACT</name>
<dbReference type="PATRIC" id="fig|1619046.3.peg.920"/>
<protein>
    <submittedName>
        <fullName evidence="1">Uncharacterized protein</fullName>
    </submittedName>
</protein>
<dbReference type="Proteomes" id="UP000034849">
    <property type="component" value="Unassembled WGS sequence"/>
</dbReference>
<proteinExistence type="predicted"/>
<evidence type="ECO:0000313" key="1">
    <source>
        <dbReference type="EMBL" id="KKQ27025.1"/>
    </source>
</evidence>
<sequence>MTKKNKKTNAFEILPKIHRVNLDLMKKVVYSEKFQSDILKIRSIFGINKDGFLNSQENSLWHKKMVLQTDIDSTNKKYLKALKEIGIKRDKGLYKRLSDYESELKIVNDTYIKLNYFNQLITEVVLRYNLPVHYKDSIRNYIFFNKVHAPSTNHAISFDFNKEFISVAIYNKPTRDEWKMIKEEVELQLKFIKNKKIKFLKKCHYPLGDVEMHPMKAFDENIKLMKLSKKKNDMINNEDGDYKWADQDIATEFLPEDATKSDVDKFIPKMRKIRSRMNKLSKIS</sequence>
<dbReference type="AlphaFoldDB" id="A0A0G0GLJ4"/>
<comment type="caution">
    <text evidence="1">The sequence shown here is derived from an EMBL/GenBank/DDBJ whole genome shotgun (WGS) entry which is preliminary data.</text>
</comment>
<organism evidence="1 2">
    <name type="scientific">Candidatus Magasanikbacteria bacterium GW2011_GWC2_37_14</name>
    <dbReference type="NCBI Taxonomy" id="1619046"/>
    <lineage>
        <taxon>Bacteria</taxon>
        <taxon>Candidatus Magasanikiibacteriota</taxon>
    </lineage>
</organism>
<gene>
    <name evidence="1" type="ORF">US42_C0016G0010</name>
</gene>
<dbReference type="EMBL" id="LBSX01000016">
    <property type="protein sequence ID" value="KKQ27025.1"/>
    <property type="molecule type" value="Genomic_DNA"/>
</dbReference>
<evidence type="ECO:0000313" key="2">
    <source>
        <dbReference type="Proteomes" id="UP000034849"/>
    </source>
</evidence>
<reference evidence="1 2" key="1">
    <citation type="journal article" date="2015" name="Nature">
        <title>rRNA introns, odd ribosomes, and small enigmatic genomes across a large radiation of phyla.</title>
        <authorList>
            <person name="Brown C.T."/>
            <person name="Hug L.A."/>
            <person name="Thomas B.C."/>
            <person name="Sharon I."/>
            <person name="Castelle C.J."/>
            <person name="Singh A."/>
            <person name="Wilkins M.J."/>
            <person name="Williams K.H."/>
            <person name="Banfield J.F."/>
        </authorList>
    </citation>
    <scope>NUCLEOTIDE SEQUENCE [LARGE SCALE GENOMIC DNA]</scope>
</reference>